<dbReference type="EMBL" id="CADCXV010000034">
    <property type="protein sequence ID" value="CAB0027949.1"/>
    <property type="molecule type" value="Genomic_DNA"/>
</dbReference>
<protein>
    <submittedName>
        <fullName evidence="1">Uncharacterized protein</fullName>
    </submittedName>
</protein>
<name>A0A6H5HY74_9HYME</name>
<proteinExistence type="predicted"/>
<dbReference type="OrthoDB" id="7612145at2759"/>
<dbReference type="PANTHER" id="PTHR31511:SF12">
    <property type="entry name" value="RHO TERMINATION FACTOR N-TERMINAL DOMAIN-CONTAINING PROTEIN"/>
    <property type="match status" value="1"/>
</dbReference>
<organism evidence="1 2">
    <name type="scientific">Trichogramma brassicae</name>
    <dbReference type="NCBI Taxonomy" id="86971"/>
    <lineage>
        <taxon>Eukaryota</taxon>
        <taxon>Metazoa</taxon>
        <taxon>Ecdysozoa</taxon>
        <taxon>Arthropoda</taxon>
        <taxon>Hexapoda</taxon>
        <taxon>Insecta</taxon>
        <taxon>Pterygota</taxon>
        <taxon>Neoptera</taxon>
        <taxon>Endopterygota</taxon>
        <taxon>Hymenoptera</taxon>
        <taxon>Apocrita</taxon>
        <taxon>Proctotrupomorpha</taxon>
        <taxon>Chalcidoidea</taxon>
        <taxon>Trichogrammatidae</taxon>
        <taxon>Trichogramma</taxon>
    </lineage>
</organism>
<sequence>MFDLHNKFKNENSIKVSYRTFTRYRPPQCVPPSFGSRDTCACNKHENFLMLVQSLHSKGLIKENTDYQISRALTCNKKRTENCYSRKCSKCMKNEIKFNINQNGPISYRKWITRKETRINEWVPFVIYADFECVLKPVTEARAYSVHEAFSCRLYLKCNFDDELSEYRCYRKVVATGFPGRVWVLPQTKERYISFVKFMEDQRLSFRFIDSFKFMSSSLDNLAKNLKQQPT</sequence>
<reference evidence="1 2" key="1">
    <citation type="submission" date="2020-02" db="EMBL/GenBank/DDBJ databases">
        <authorList>
            <person name="Ferguson B K."/>
        </authorList>
    </citation>
    <scope>NUCLEOTIDE SEQUENCE [LARGE SCALE GENOMIC DNA]</scope>
</reference>
<accession>A0A6H5HY74</accession>
<evidence type="ECO:0000313" key="2">
    <source>
        <dbReference type="Proteomes" id="UP000479190"/>
    </source>
</evidence>
<keyword evidence="2" id="KW-1185">Reference proteome</keyword>
<gene>
    <name evidence="1" type="ORF">TBRA_LOCUS179</name>
</gene>
<dbReference type="Proteomes" id="UP000479190">
    <property type="component" value="Unassembled WGS sequence"/>
</dbReference>
<evidence type="ECO:0000313" key="1">
    <source>
        <dbReference type="EMBL" id="CAB0027949.1"/>
    </source>
</evidence>
<dbReference type="AlphaFoldDB" id="A0A6H5HY74"/>
<dbReference type="PANTHER" id="PTHR31511">
    <property type="entry name" value="PROTEIN CBG23764"/>
    <property type="match status" value="1"/>
</dbReference>